<dbReference type="Proteomes" id="UP000789833">
    <property type="component" value="Unassembled WGS sequence"/>
</dbReference>
<gene>
    <name evidence="5" type="ORF">BACCIP111883_01065</name>
</gene>
<dbReference type="RefSeq" id="WP_230500232.1">
    <property type="nucleotide sequence ID" value="NZ_CAKJTJ010000004.1"/>
</dbReference>
<evidence type="ECO:0000256" key="1">
    <source>
        <dbReference type="ARBA" id="ARBA00008467"/>
    </source>
</evidence>
<name>A0ABM8YK41_9BACI</name>
<proteinExistence type="inferred from homology"/>
<dbReference type="EC" id="2.3.1.-" evidence="5"/>
<dbReference type="GO" id="GO:0016746">
    <property type="term" value="F:acyltransferase activity"/>
    <property type="evidence" value="ECO:0007669"/>
    <property type="project" value="UniProtKB-KW"/>
</dbReference>
<keyword evidence="6" id="KW-1185">Reference proteome</keyword>
<dbReference type="InterPro" id="IPR014031">
    <property type="entry name" value="Ketoacyl_synth_C"/>
</dbReference>
<evidence type="ECO:0000256" key="3">
    <source>
        <dbReference type="RuleBase" id="RU003694"/>
    </source>
</evidence>
<comment type="caution">
    <text evidence="5">The sequence shown here is derived from an EMBL/GenBank/DDBJ whole genome shotgun (WGS) entry which is preliminary data.</text>
</comment>
<dbReference type="InterPro" id="IPR014030">
    <property type="entry name" value="Ketoacyl_synth_N"/>
</dbReference>
<feature type="domain" description="Ketosynthase family 3 (KS3)" evidence="4">
    <location>
        <begin position="1"/>
        <end position="384"/>
    </location>
</feature>
<reference evidence="5 6" key="1">
    <citation type="submission" date="2021-10" db="EMBL/GenBank/DDBJ databases">
        <authorList>
            <person name="Criscuolo A."/>
        </authorList>
    </citation>
    <scope>NUCLEOTIDE SEQUENCE [LARGE SCALE GENOMIC DNA]</scope>
    <source>
        <strain evidence="6">CIP 111883</strain>
    </source>
</reference>
<dbReference type="PROSITE" id="PS52004">
    <property type="entry name" value="KS3_2"/>
    <property type="match status" value="1"/>
</dbReference>
<evidence type="ECO:0000313" key="6">
    <source>
        <dbReference type="Proteomes" id="UP000789833"/>
    </source>
</evidence>
<evidence type="ECO:0000259" key="4">
    <source>
        <dbReference type="PROSITE" id="PS52004"/>
    </source>
</evidence>
<dbReference type="SUPFAM" id="SSF53901">
    <property type="entry name" value="Thiolase-like"/>
    <property type="match status" value="1"/>
</dbReference>
<dbReference type="SMART" id="SM00825">
    <property type="entry name" value="PKS_KS"/>
    <property type="match status" value="1"/>
</dbReference>
<comment type="similarity">
    <text evidence="1 3">Belongs to the thiolase-like superfamily. Beta-ketoacyl-ACP synthases family.</text>
</comment>
<dbReference type="Pfam" id="PF00109">
    <property type="entry name" value="ketoacyl-synt"/>
    <property type="match status" value="1"/>
</dbReference>
<dbReference type="InterPro" id="IPR000794">
    <property type="entry name" value="Beta-ketoacyl_synthase"/>
</dbReference>
<keyword evidence="5" id="KW-0012">Acyltransferase</keyword>
<accession>A0ABM8YK41</accession>
<dbReference type="Gene3D" id="3.40.47.10">
    <property type="match status" value="1"/>
</dbReference>
<evidence type="ECO:0000256" key="2">
    <source>
        <dbReference type="ARBA" id="ARBA00022679"/>
    </source>
</evidence>
<evidence type="ECO:0000313" key="5">
    <source>
        <dbReference type="EMBL" id="CAG9620297.1"/>
    </source>
</evidence>
<dbReference type="InterPro" id="IPR016039">
    <property type="entry name" value="Thiolase-like"/>
</dbReference>
<organism evidence="5 6">
    <name type="scientific">Sutcliffiella rhizosphaerae</name>
    <dbReference type="NCBI Taxonomy" id="2880967"/>
    <lineage>
        <taxon>Bacteria</taxon>
        <taxon>Bacillati</taxon>
        <taxon>Bacillota</taxon>
        <taxon>Bacilli</taxon>
        <taxon>Bacillales</taxon>
        <taxon>Bacillaceae</taxon>
        <taxon>Sutcliffiella</taxon>
    </lineage>
</organism>
<keyword evidence="2 3" id="KW-0808">Transferase</keyword>
<protein>
    <submittedName>
        <fullName evidence="5">Actinorhodin polyketide putative beta-ketoacyl synthase 1</fullName>
        <ecNumber evidence="5">2.3.1.-</ecNumber>
    </submittedName>
</protein>
<dbReference type="EMBL" id="CAKJTJ010000004">
    <property type="protein sequence ID" value="CAG9620297.1"/>
    <property type="molecule type" value="Genomic_DNA"/>
</dbReference>
<dbReference type="PANTHER" id="PTHR11712:SF336">
    <property type="entry name" value="3-OXOACYL-[ACYL-CARRIER-PROTEIN] SYNTHASE, MITOCHONDRIAL"/>
    <property type="match status" value="1"/>
</dbReference>
<dbReference type="PANTHER" id="PTHR11712">
    <property type="entry name" value="POLYKETIDE SYNTHASE-RELATED"/>
    <property type="match status" value="1"/>
</dbReference>
<dbReference type="InterPro" id="IPR020841">
    <property type="entry name" value="PKS_Beta-ketoAc_synthase_dom"/>
</dbReference>
<sequence>MEIGITGFGIMGPGFNNSDQFRDILFNKSFVLKKENIFGKYTYLGRVLEEDIDISSYPKEFSHLPKTAKMLLHTAREAIKMANIELSKHRTAVLVGSSGGTISEIIKLNDKKDRSPYTIGNMNNYSLSSSLSAAFGLNGMSFTLNNSCTSGMDAIHLAKILLESNQVDVCLVGATDSTLESLILGGFSDLRLLQLWREEGFPHGPFSKGKGFMISEGAGVLVLERADIPDREPSCIYGKITRSLLTQDGLSAYRSDPLGKQLKCAIDYCIFENFPTYINSQALGIKRIDELEAKLYRQKFKSTNIPITSIKGMVGHSMGAIGLFQIVSALISIRDNFIPPTLFCDTEQHPGVPIVTDVIFQLVEKVLITSQGYGGSNNCLMIEKGKS</sequence>
<dbReference type="Pfam" id="PF02801">
    <property type="entry name" value="Ketoacyl-synt_C"/>
    <property type="match status" value="1"/>
</dbReference>